<comment type="similarity">
    <text evidence="10">Belongs to the P-Pant transferase superfamily. AcpS family.</text>
</comment>
<keyword evidence="13" id="KW-1185">Reference proteome</keyword>
<dbReference type="GO" id="GO:0006633">
    <property type="term" value="P:fatty acid biosynthetic process"/>
    <property type="evidence" value="ECO:0007669"/>
    <property type="project" value="UniProtKB-UniRule"/>
</dbReference>
<comment type="subcellular location">
    <subcellularLocation>
        <location evidence="10">Cytoplasm</location>
    </subcellularLocation>
</comment>
<dbReference type="GO" id="GO:0000287">
    <property type="term" value="F:magnesium ion binding"/>
    <property type="evidence" value="ECO:0007669"/>
    <property type="project" value="UniProtKB-UniRule"/>
</dbReference>
<evidence type="ECO:0000256" key="7">
    <source>
        <dbReference type="ARBA" id="ARBA00023160"/>
    </source>
</evidence>
<evidence type="ECO:0000256" key="10">
    <source>
        <dbReference type="HAMAP-Rule" id="MF_00101"/>
    </source>
</evidence>
<dbReference type="HAMAP" id="MF_00101">
    <property type="entry name" value="AcpS"/>
    <property type="match status" value="1"/>
</dbReference>
<keyword evidence="3 10" id="KW-0479">Metal-binding</keyword>
<dbReference type="InterPro" id="IPR004568">
    <property type="entry name" value="Ppantetheine-prot_Trfase_dom"/>
</dbReference>
<comment type="function">
    <text evidence="10">Transfers the 4'-phosphopantetheine moiety from coenzyme A to a Ser of acyl-carrier-protein.</text>
</comment>
<evidence type="ECO:0000256" key="8">
    <source>
        <dbReference type="ARBA" id="ARBA00050875"/>
    </source>
</evidence>
<accession>A0A972FRH4</accession>
<evidence type="ECO:0000256" key="1">
    <source>
        <dbReference type="ARBA" id="ARBA00022516"/>
    </source>
</evidence>
<proteinExistence type="inferred from homology"/>
<dbReference type="NCBIfam" id="TIGR00516">
    <property type="entry name" value="acpS"/>
    <property type="match status" value="1"/>
</dbReference>
<gene>
    <name evidence="10" type="primary">acpS</name>
    <name evidence="12" type="ORF">HC757_06310</name>
</gene>
<dbReference type="EMBL" id="JAAXYH010000003">
    <property type="protein sequence ID" value="NMH64780.1"/>
    <property type="molecule type" value="Genomic_DNA"/>
</dbReference>
<keyword evidence="4 10" id="KW-0276">Fatty acid metabolism</keyword>
<dbReference type="FunFam" id="3.90.470.20:FF:000001">
    <property type="entry name" value="Holo-[acyl-carrier-protein] synthase"/>
    <property type="match status" value="1"/>
</dbReference>
<dbReference type="Proteomes" id="UP000737113">
    <property type="component" value="Unassembled WGS sequence"/>
</dbReference>
<evidence type="ECO:0000259" key="11">
    <source>
        <dbReference type="Pfam" id="PF01648"/>
    </source>
</evidence>
<feature type="binding site" evidence="10">
    <location>
        <position position="9"/>
    </location>
    <ligand>
        <name>Mg(2+)</name>
        <dbReference type="ChEBI" id="CHEBI:18420"/>
    </ligand>
</feature>
<dbReference type="NCBIfam" id="TIGR00556">
    <property type="entry name" value="pantethn_trn"/>
    <property type="match status" value="1"/>
</dbReference>
<evidence type="ECO:0000313" key="12">
    <source>
        <dbReference type="EMBL" id="NMH64780.1"/>
    </source>
</evidence>
<evidence type="ECO:0000256" key="6">
    <source>
        <dbReference type="ARBA" id="ARBA00023098"/>
    </source>
</evidence>
<organism evidence="12 13">
    <name type="scientific">Shewanella salipaludis</name>
    <dbReference type="NCBI Taxonomy" id="2723052"/>
    <lineage>
        <taxon>Bacteria</taxon>
        <taxon>Pseudomonadati</taxon>
        <taxon>Pseudomonadota</taxon>
        <taxon>Gammaproteobacteria</taxon>
        <taxon>Alteromonadales</taxon>
        <taxon>Shewanellaceae</taxon>
        <taxon>Shewanella</taxon>
    </lineage>
</organism>
<comment type="function">
    <text evidence="9">Transfers the 4'-phosphopantetheine moiety from coenzyme A to the 'Ser-36' of acyl-carrier-protein.</text>
</comment>
<dbReference type="InterPro" id="IPR002582">
    <property type="entry name" value="ACPS"/>
</dbReference>
<dbReference type="InterPro" id="IPR037143">
    <property type="entry name" value="4-PPantetheinyl_Trfase_dom_sf"/>
</dbReference>
<evidence type="ECO:0000313" key="13">
    <source>
        <dbReference type="Proteomes" id="UP000737113"/>
    </source>
</evidence>
<keyword evidence="7 10" id="KW-0275">Fatty acid biosynthesis</keyword>
<dbReference type="InterPro" id="IPR008278">
    <property type="entry name" value="4-PPantetheinyl_Trfase_dom"/>
</dbReference>
<comment type="catalytic activity">
    <reaction evidence="8 10">
        <text>apo-[ACP] + CoA = holo-[ACP] + adenosine 3',5'-bisphosphate + H(+)</text>
        <dbReference type="Rhea" id="RHEA:12068"/>
        <dbReference type="Rhea" id="RHEA-COMP:9685"/>
        <dbReference type="Rhea" id="RHEA-COMP:9690"/>
        <dbReference type="ChEBI" id="CHEBI:15378"/>
        <dbReference type="ChEBI" id="CHEBI:29999"/>
        <dbReference type="ChEBI" id="CHEBI:57287"/>
        <dbReference type="ChEBI" id="CHEBI:58343"/>
        <dbReference type="ChEBI" id="CHEBI:64479"/>
        <dbReference type="EC" id="2.7.8.7"/>
    </reaction>
</comment>
<keyword evidence="6 10" id="KW-0443">Lipid metabolism</keyword>
<name>A0A972FRH4_9GAMM</name>
<protein>
    <recommendedName>
        <fullName evidence="10">Holo-[acyl-carrier-protein] synthase</fullName>
        <shortName evidence="10">Holo-ACP synthase</shortName>
        <ecNumber evidence="10">2.7.8.7</ecNumber>
    </recommendedName>
    <alternativeName>
        <fullName evidence="10">4'-phosphopantetheinyl transferase AcpS</fullName>
    </alternativeName>
</protein>
<keyword evidence="2 10" id="KW-0808">Transferase</keyword>
<evidence type="ECO:0000256" key="2">
    <source>
        <dbReference type="ARBA" id="ARBA00022679"/>
    </source>
</evidence>
<sequence length="128" mass="13482">MAIVGLGTDIVEIERIEAQLARGGDKLAKRVLTEAELAIYHGMGQPGRYLAKRFAAKEAAAKALGTGIGRGVSFQHIHIGNNADGAPTISFSDGALARMQVLRAVVGHVSIADEQRYAVATVILETSD</sequence>
<evidence type="ECO:0000256" key="5">
    <source>
        <dbReference type="ARBA" id="ARBA00022842"/>
    </source>
</evidence>
<dbReference type="GO" id="GO:0005737">
    <property type="term" value="C:cytoplasm"/>
    <property type="evidence" value="ECO:0007669"/>
    <property type="project" value="UniProtKB-SubCell"/>
</dbReference>
<dbReference type="EC" id="2.7.8.7" evidence="10"/>
<feature type="binding site" evidence="10">
    <location>
        <position position="58"/>
    </location>
    <ligand>
        <name>Mg(2+)</name>
        <dbReference type="ChEBI" id="CHEBI:18420"/>
    </ligand>
</feature>
<dbReference type="Gene3D" id="3.90.470.20">
    <property type="entry name" value="4'-phosphopantetheinyl transferase domain"/>
    <property type="match status" value="1"/>
</dbReference>
<dbReference type="SUPFAM" id="SSF56214">
    <property type="entry name" value="4'-phosphopantetheinyl transferase"/>
    <property type="match status" value="1"/>
</dbReference>
<keyword evidence="10" id="KW-0963">Cytoplasm</keyword>
<dbReference type="GO" id="GO:0008897">
    <property type="term" value="F:holo-[acyl-carrier-protein] synthase activity"/>
    <property type="evidence" value="ECO:0007669"/>
    <property type="project" value="UniProtKB-UniRule"/>
</dbReference>
<feature type="domain" description="4'-phosphopantetheinyl transferase" evidence="11">
    <location>
        <begin position="5"/>
        <end position="119"/>
    </location>
</feature>
<dbReference type="AlphaFoldDB" id="A0A972FRH4"/>
<dbReference type="Pfam" id="PF01648">
    <property type="entry name" value="ACPS"/>
    <property type="match status" value="1"/>
</dbReference>
<comment type="cofactor">
    <cofactor evidence="10">
        <name>Mg(2+)</name>
        <dbReference type="ChEBI" id="CHEBI:18420"/>
    </cofactor>
</comment>
<evidence type="ECO:0000256" key="4">
    <source>
        <dbReference type="ARBA" id="ARBA00022832"/>
    </source>
</evidence>
<keyword evidence="1 10" id="KW-0444">Lipid biosynthesis</keyword>
<comment type="caution">
    <text evidence="12">The sequence shown here is derived from an EMBL/GenBank/DDBJ whole genome shotgun (WGS) entry which is preliminary data.</text>
</comment>
<evidence type="ECO:0000256" key="3">
    <source>
        <dbReference type="ARBA" id="ARBA00022723"/>
    </source>
</evidence>
<dbReference type="RefSeq" id="WP_169563468.1">
    <property type="nucleotide sequence ID" value="NZ_JAAXYH010000003.1"/>
</dbReference>
<evidence type="ECO:0000256" key="9">
    <source>
        <dbReference type="ARBA" id="ARBA00054726"/>
    </source>
</evidence>
<reference evidence="12" key="1">
    <citation type="submission" date="2020-04" db="EMBL/GenBank/DDBJ databases">
        <title>Description of Shewanella salipaludis sp. nov., isolated from a salt marsh.</title>
        <authorList>
            <person name="Park S."/>
            <person name="Yoon J.-H."/>
        </authorList>
    </citation>
    <scope>NUCLEOTIDE SEQUENCE</scope>
    <source>
        <strain evidence="12">SHSM-M6</strain>
    </source>
</reference>
<keyword evidence="5 10" id="KW-0460">Magnesium</keyword>